<keyword evidence="8" id="KW-0408">Iron</keyword>
<evidence type="ECO:0000259" key="12">
    <source>
        <dbReference type="SMART" id="SM01008"/>
    </source>
</evidence>
<dbReference type="InterPro" id="IPR037165">
    <property type="entry name" value="AldOxase/xan_DH_Mopterin-bd_sf"/>
</dbReference>
<dbReference type="FunFam" id="3.30.365.10:FF:000002">
    <property type="entry name" value="Xanthine dehydrogenase oxidase"/>
    <property type="match status" value="1"/>
</dbReference>
<keyword evidence="15" id="KW-1185">Reference proteome</keyword>
<comment type="similarity">
    <text evidence="3">Belongs to the xanthine dehydrogenase family.</text>
</comment>
<dbReference type="SUPFAM" id="SSF54665">
    <property type="entry name" value="CO dehydrogenase molybdoprotein N-domain-like"/>
    <property type="match status" value="1"/>
</dbReference>
<organism evidence="14">
    <name type="scientific">Thiothrix subterranea</name>
    <dbReference type="NCBI Taxonomy" id="2735563"/>
    <lineage>
        <taxon>Bacteria</taxon>
        <taxon>Pseudomonadati</taxon>
        <taxon>Pseudomonadota</taxon>
        <taxon>Gammaproteobacteria</taxon>
        <taxon>Thiotrichales</taxon>
        <taxon>Thiotrichaceae</taxon>
        <taxon>Thiothrix</taxon>
    </lineage>
</organism>
<keyword evidence="4" id="KW-0500">Molybdenum</keyword>
<dbReference type="InterPro" id="IPR014309">
    <property type="entry name" value="Xanthine_DH_Mopterin-bd_su"/>
</dbReference>
<dbReference type="GO" id="GO:0051537">
    <property type="term" value="F:2 iron, 2 sulfur cluster binding"/>
    <property type="evidence" value="ECO:0007669"/>
    <property type="project" value="UniProtKB-KW"/>
</dbReference>
<keyword evidence="5" id="KW-0001">2Fe-2S</keyword>
<dbReference type="Gene3D" id="3.30.365.10">
    <property type="entry name" value="Aldehyde oxidase/xanthine dehydrogenase, molybdopterin binding domain"/>
    <property type="match status" value="4"/>
</dbReference>
<dbReference type="Proteomes" id="UP001223336">
    <property type="component" value="Unassembled WGS sequence"/>
</dbReference>
<dbReference type="RefSeq" id="WP_308135061.1">
    <property type="nucleotide sequence ID" value="NZ_CP133217.1"/>
</dbReference>
<dbReference type="Pfam" id="PF02738">
    <property type="entry name" value="MoCoBD_1"/>
    <property type="match status" value="1"/>
</dbReference>
<evidence type="ECO:0000256" key="6">
    <source>
        <dbReference type="ARBA" id="ARBA00022723"/>
    </source>
</evidence>
<keyword evidence="7 14" id="KW-0560">Oxidoreductase</keyword>
<evidence type="ECO:0000256" key="7">
    <source>
        <dbReference type="ARBA" id="ARBA00023002"/>
    </source>
</evidence>
<comment type="cofactor">
    <cofactor evidence="1">
        <name>Mo-molybdopterin</name>
        <dbReference type="ChEBI" id="CHEBI:71302"/>
    </cofactor>
</comment>
<dbReference type="Proteomes" id="UP001229862">
    <property type="component" value="Chromosome"/>
</dbReference>
<dbReference type="InterPro" id="IPR008274">
    <property type="entry name" value="AldOxase/xan_DH_MoCoBD1"/>
</dbReference>
<evidence type="ECO:0000313" key="14">
    <source>
        <dbReference type="EMBL" id="WML87307.1"/>
    </source>
</evidence>
<dbReference type="PANTHER" id="PTHR11908:SF132">
    <property type="entry name" value="ALDEHYDE OXIDASE 1-RELATED"/>
    <property type="match status" value="1"/>
</dbReference>
<dbReference type="FunFam" id="3.30.365.10:FF:000001">
    <property type="entry name" value="Xanthine dehydrogenase oxidase"/>
    <property type="match status" value="1"/>
</dbReference>
<evidence type="ECO:0000256" key="1">
    <source>
        <dbReference type="ARBA" id="ARBA00001924"/>
    </source>
</evidence>
<accession>A0AA51QZS8</accession>
<evidence type="ECO:0000256" key="2">
    <source>
        <dbReference type="ARBA" id="ARBA00001974"/>
    </source>
</evidence>
<dbReference type="Pfam" id="PF01315">
    <property type="entry name" value="Ald_Xan_dh_C"/>
    <property type="match status" value="1"/>
</dbReference>
<gene>
    <name evidence="14" type="primary">xdhB</name>
    <name evidence="13" type="ORF">RCC75_11445</name>
    <name evidence="14" type="ORF">RCG00_02855</name>
</gene>
<dbReference type="GO" id="GO:0030151">
    <property type="term" value="F:molybdenum ion binding"/>
    <property type="evidence" value="ECO:0007669"/>
    <property type="project" value="InterPro"/>
</dbReference>
<evidence type="ECO:0000256" key="5">
    <source>
        <dbReference type="ARBA" id="ARBA00022714"/>
    </source>
</evidence>
<dbReference type="EMBL" id="CP133217">
    <property type="protein sequence ID" value="WML87307.1"/>
    <property type="molecule type" value="Genomic_DNA"/>
</dbReference>
<keyword evidence="9" id="KW-0411">Iron-sulfur</keyword>
<dbReference type="NCBIfam" id="TIGR02965">
    <property type="entry name" value="xanthine_xdhB"/>
    <property type="match status" value="1"/>
</dbReference>
<dbReference type="Gene3D" id="3.90.1170.50">
    <property type="entry name" value="Aldehyde oxidase/xanthine dehydrogenase, a/b hammerhead"/>
    <property type="match status" value="1"/>
</dbReference>
<feature type="domain" description="Aldehyde oxidase/xanthine dehydrogenase a/b hammerhead" evidence="12">
    <location>
        <begin position="17"/>
        <end position="124"/>
    </location>
</feature>
<dbReference type="PANTHER" id="PTHR11908">
    <property type="entry name" value="XANTHINE DEHYDROGENASE"/>
    <property type="match status" value="1"/>
</dbReference>
<dbReference type="EMBL" id="JAVFKN010000014">
    <property type="protein sequence ID" value="MDQ5769148.1"/>
    <property type="molecule type" value="Genomic_DNA"/>
</dbReference>
<dbReference type="GO" id="GO:0005506">
    <property type="term" value="F:iron ion binding"/>
    <property type="evidence" value="ECO:0007669"/>
    <property type="project" value="InterPro"/>
</dbReference>
<keyword evidence="6" id="KW-0479">Metal-binding</keyword>
<proteinExistence type="inferred from homology"/>
<comment type="cofactor">
    <cofactor evidence="11">
        <name>Mo-molybdopterin cytosine dinucleotide</name>
        <dbReference type="ChEBI" id="CHEBI:71308"/>
    </cofactor>
</comment>
<evidence type="ECO:0000256" key="4">
    <source>
        <dbReference type="ARBA" id="ARBA00022505"/>
    </source>
</evidence>
<dbReference type="InterPro" id="IPR016208">
    <property type="entry name" value="Ald_Oxase/xanthine_DH-like"/>
</dbReference>
<dbReference type="InterPro" id="IPR036856">
    <property type="entry name" value="Ald_Oxase/Xan_DH_a/b_sf"/>
</dbReference>
<dbReference type="GO" id="GO:0004854">
    <property type="term" value="F:xanthine dehydrogenase activity"/>
    <property type="evidence" value="ECO:0007669"/>
    <property type="project" value="UniProtKB-EC"/>
</dbReference>
<dbReference type="SMART" id="SM01008">
    <property type="entry name" value="Ald_Xan_dh_C"/>
    <property type="match status" value="1"/>
</dbReference>
<reference evidence="14 15" key="1">
    <citation type="submission" date="2023-08" db="EMBL/GenBank/DDBJ databases">
        <title>New molecular markers tilS and rpoB for phylogenetic and monitoring studies of the genus Thiothrix biodiversity.</title>
        <authorList>
            <person name="Ravin N.V."/>
            <person name="Smolyakov D."/>
            <person name="Markov N.D."/>
            <person name="Beletsky A.V."/>
            <person name="Mardanov A.V."/>
            <person name="Rudenko T.S."/>
            <person name="Grabovich M.Y."/>
        </authorList>
    </citation>
    <scope>NUCLEOTIDE SEQUENCE</scope>
    <source>
        <strain evidence="14">DNT52</strain>
        <strain evidence="13 15">H33</strain>
    </source>
</reference>
<evidence type="ECO:0000256" key="10">
    <source>
        <dbReference type="ARBA" id="ARBA00034078"/>
    </source>
</evidence>
<dbReference type="Pfam" id="PF20256">
    <property type="entry name" value="MoCoBD_2"/>
    <property type="match status" value="1"/>
</dbReference>
<evidence type="ECO:0000313" key="13">
    <source>
        <dbReference type="EMBL" id="MDQ5769148.1"/>
    </source>
</evidence>
<dbReference type="InterPro" id="IPR046867">
    <property type="entry name" value="AldOxase/xan_DH_MoCoBD2"/>
</dbReference>
<evidence type="ECO:0000256" key="11">
    <source>
        <dbReference type="ARBA" id="ARBA00053029"/>
    </source>
</evidence>
<dbReference type="InterPro" id="IPR000674">
    <property type="entry name" value="Ald_Oxase/Xan_DH_a/b"/>
</dbReference>
<dbReference type="AlphaFoldDB" id="A0AA51QZS8"/>
<evidence type="ECO:0000313" key="15">
    <source>
        <dbReference type="Proteomes" id="UP001223336"/>
    </source>
</evidence>
<dbReference type="EC" id="1.17.1.4" evidence="14"/>
<protein>
    <submittedName>
        <fullName evidence="14">Xanthine dehydrogenase molybdopterin binding subunit</fullName>
        <ecNumber evidence="14">1.17.1.4</ecNumber>
    </submittedName>
</protein>
<comment type="cofactor">
    <cofactor evidence="10">
        <name>[2Fe-2S] cluster</name>
        <dbReference type="ChEBI" id="CHEBI:190135"/>
    </cofactor>
</comment>
<sequence>MSIGKPIKHDSAELHVTGAAHYTDDLPEPRDTLYAAIGISQQAHARLRSVNLDAVRQAAGVIAVITAADITGVNHLGGAMQDEPVFATDTVEYIGQAIFAVAATSVEAARRAARLAVIDYDPLPHNLDIQHAVEQQQFVLPSKHLQRGQPETALQQAPHRLSGHFQLGGQEHFYLEGMIAFALPREHGDVLIYSSTQHPHHDQKTLASVLGLTEKDIVLECRRMGGAFGGKESQPALFASIAALLALKTQRPVKLRLDRDDDITITGKRHCFDIHYEAGFNDAGLLQGVKLVYASRCGISADLSGPVNDRSMFHADNAYYLEHVDIVSHRCKTNSQSNTAFRGFGGPQGMMAIEYVLDDVARYLQCDPLAVRRANFYGTNGVRSQTHYGMEVEDNIIQRIVNELESSADYQQRRADIIAFNRNSPWLKKGMALTPVKFGISFTATFFNQAGALLHIYSDGSVQLNHGGLEMGQGLYTKVAQVVAEELQIPLSQIRCTATRTDKVPNASATAASSGSDLNGMAAQDAARTLKQRLTEFAASHYGVDAASIVFQDGQIHLGTAKTVSFAHLAHDAWINRISLSATGFYRTPKIHYDPQTMTGRPFYYFAYGAAVSEVIIDTLTGENRVVRVDILHDVGQSLNPALDIGQIEGGFIQGMGWLTTEQLWWDNSGRLRTHAPSTYKIPVAGDIPTQFTVKLLDNNANVEHTIYRSKAVGEPPLMLAMSVFFALRDAVASVGDYRCSPPLQAPATPEAILNAVQAVRDTMQDNA</sequence>
<evidence type="ECO:0000256" key="9">
    <source>
        <dbReference type="ARBA" id="ARBA00023014"/>
    </source>
</evidence>
<name>A0AA51QZS8_9GAMM</name>
<evidence type="ECO:0000256" key="3">
    <source>
        <dbReference type="ARBA" id="ARBA00006849"/>
    </source>
</evidence>
<comment type="cofactor">
    <cofactor evidence="2">
        <name>FAD</name>
        <dbReference type="ChEBI" id="CHEBI:57692"/>
    </cofactor>
</comment>
<dbReference type="SUPFAM" id="SSF56003">
    <property type="entry name" value="Molybdenum cofactor-binding domain"/>
    <property type="match status" value="1"/>
</dbReference>
<evidence type="ECO:0000256" key="8">
    <source>
        <dbReference type="ARBA" id="ARBA00023004"/>
    </source>
</evidence>